<sequence>MDISDIINGKLESDEEKQYFIPFIQCGDKDFLDNVIRKLSGGGGGSSSGVPKEPKEQGLWICLKLLHGDQRQVTEENPHLVSSYTAVARKMGFPEVILPGDVRNDLYLTLVQGDFSKGTKSLDRSIEVTVMVCNEKGFIIPGVITYGAGADLMDEYKSVIYYHEDKPKWMETFKIAIPIEEFYSAHLKFTFKHRSSSEAKDKVEKPFALSYVKLMQENGTTLKDETHELLVYKVRNTTWLNLTVLDHKRLEDPLAYLNLPATRQELEELVAVTASPKSSVQAPGIALSPRDAFSISSLVCSTKLTQNVDLLGLLKWRTNPENLEAKLYALMKVDGEEVVKDDASHKMFNFFLELFIFGKMTWKWLS</sequence>
<comment type="subcellular location">
    <subcellularLocation>
        <location evidence="1">Cytoplasm</location>
    </subcellularLocation>
</comment>
<evidence type="ECO:0000256" key="2">
    <source>
        <dbReference type="ARBA" id="ARBA00022490"/>
    </source>
</evidence>
<dbReference type="InterPro" id="IPR032376">
    <property type="entry name" value="DOCK_N"/>
</dbReference>
<keyword evidence="6" id="KW-1185">Reference proteome</keyword>
<protein>
    <submittedName>
        <fullName evidence="5">DOCK2</fullName>
    </submittedName>
</protein>
<dbReference type="PANTHER" id="PTHR45653:SF10">
    <property type="entry name" value="MYOBLAST CITY, ISOFORM B"/>
    <property type="match status" value="1"/>
</dbReference>
<dbReference type="Pfam" id="PF16172">
    <property type="entry name" value="DOCK_N"/>
    <property type="match status" value="1"/>
</dbReference>
<dbReference type="EMBL" id="CP092868">
    <property type="protein sequence ID" value="UYV68725.1"/>
    <property type="molecule type" value="Genomic_DNA"/>
</dbReference>
<evidence type="ECO:0000259" key="4">
    <source>
        <dbReference type="PROSITE" id="PS51650"/>
    </source>
</evidence>
<accession>A0ABY6KIR4</accession>
<gene>
    <name evidence="5" type="ORF">LAZ67_6000555</name>
</gene>
<organism evidence="5 6">
    <name type="scientific">Cordylochernes scorpioides</name>
    <dbReference type="NCBI Taxonomy" id="51811"/>
    <lineage>
        <taxon>Eukaryota</taxon>
        <taxon>Metazoa</taxon>
        <taxon>Ecdysozoa</taxon>
        <taxon>Arthropoda</taxon>
        <taxon>Chelicerata</taxon>
        <taxon>Arachnida</taxon>
        <taxon>Pseudoscorpiones</taxon>
        <taxon>Cheliferoidea</taxon>
        <taxon>Chernetidae</taxon>
        <taxon>Cordylochernes</taxon>
    </lineage>
</organism>
<dbReference type="InterPro" id="IPR035892">
    <property type="entry name" value="C2_domain_sf"/>
</dbReference>
<reference evidence="5 6" key="1">
    <citation type="submission" date="2022-01" db="EMBL/GenBank/DDBJ databases">
        <title>A chromosomal length assembly of Cordylochernes scorpioides.</title>
        <authorList>
            <person name="Zeh D."/>
            <person name="Zeh J."/>
        </authorList>
    </citation>
    <scope>NUCLEOTIDE SEQUENCE [LARGE SCALE GENOMIC DNA]</scope>
    <source>
        <strain evidence="5">IN4F17</strain>
        <tissue evidence="5">Whole Body</tissue>
    </source>
</reference>
<keyword evidence="2" id="KW-0963">Cytoplasm</keyword>
<evidence type="ECO:0000313" key="6">
    <source>
        <dbReference type="Proteomes" id="UP001235939"/>
    </source>
</evidence>
<evidence type="ECO:0000256" key="3">
    <source>
        <dbReference type="PROSITE-ProRule" id="PRU00983"/>
    </source>
</evidence>
<evidence type="ECO:0000256" key="1">
    <source>
        <dbReference type="ARBA" id="ARBA00004496"/>
    </source>
</evidence>
<dbReference type="InterPro" id="IPR027007">
    <property type="entry name" value="C2_DOCK-type_domain"/>
</dbReference>
<dbReference type="Pfam" id="PF14429">
    <property type="entry name" value="DOCK-C2"/>
    <property type="match status" value="1"/>
</dbReference>
<evidence type="ECO:0000313" key="5">
    <source>
        <dbReference type="EMBL" id="UYV68725.1"/>
    </source>
</evidence>
<dbReference type="InterPro" id="IPR026791">
    <property type="entry name" value="DOCK"/>
</dbReference>
<dbReference type="PROSITE" id="PS51650">
    <property type="entry name" value="C2_DOCK"/>
    <property type="match status" value="1"/>
</dbReference>
<dbReference type="Proteomes" id="UP001235939">
    <property type="component" value="Chromosome 06"/>
</dbReference>
<dbReference type="PANTHER" id="PTHR45653">
    <property type="entry name" value="DEDICATOR OF CYTOKINESIS"/>
    <property type="match status" value="1"/>
</dbReference>
<feature type="domain" description="C2 DOCK-type" evidence="4">
    <location>
        <begin position="103"/>
        <end position="300"/>
    </location>
</feature>
<name>A0ABY6KIR4_9ARAC</name>
<comment type="similarity">
    <text evidence="3">Belongs to the DOCK family.</text>
</comment>
<proteinExistence type="inferred from homology"/>
<dbReference type="Gene3D" id="2.60.40.150">
    <property type="entry name" value="C2 domain"/>
    <property type="match status" value="1"/>
</dbReference>